<keyword evidence="3 6" id="KW-0418">Kinase</keyword>
<evidence type="ECO:0000259" key="5">
    <source>
        <dbReference type="PROSITE" id="PS50146"/>
    </source>
</evidence>
<name>A0A0D0QFJ6_9RHOB</name>
<dbReference type="PATRIC" id="fig|1123501.6.peg.509"/>
<evidence type="ECO:0000313" key="7">
    <source>
        <dbReference type="Proteomes" id="UP000035100"/>
    </source>
</evidence>
<proteinExistence type="predicted"/>
<evidence type="ECO:0000313" key="6">
    <source>
        <dbReference type="EMBL" id="KIQ71072.1"/>
    </source>
</evidence>
<dbReference type="Pfam" id="PF00781">
    <property type="entry name" value="DAGK_cat"/>
    <property type="match status" value="1"/>
</dbReference>
<evidence type="ECO:0000256" key="1">
    <source>
        <dbReference type="ARBA" id="ARBA00022679"/>
    </source>
</evidence>
<dbReference type="SUPFAM" id="SSF111331">
    <property type="entry name" value="NAD kinase/diacylglycerol kinase-like"/>
    <property type="match status" value="1"/>
</dbReference>
<protein>
    <submittedName>
        <fullName evidence="6">Sphingosine kinase and enzyme</fullName>
    </submittedName>
</protein>
<dbReference type="GO" id="GO:0005524">
    <property type="term" value="F:ATP binding"/>
    <property type="evidence" value="ECO:0007669"/>
    <property type="project" value="UniProtKB-KW"/>
</dbReference>
<evidence type="ECO:0000256" key="2">
    <source>
        <dbReference type="ARBA" id="ARBA00022741"/>
    </source>
</evidence>
<dbReference type="AlphaFoldDB" id="A0A0D0QFJ6"/>
<dbReference type="eggNOG" id="COG1597">
    <property type="taxonomic scope" value="Bacteria"/>
</dbReference>
<dbReference type="Pfam" id="PF19279">
    <property type="entry name" value="YegS_C"/>
    <property type="match status" value="1"/>
</dbReference>
<dbReference type="GO" id="GO:0016301">
    <property type="term" value="F:kinase activity"/>
    <property type="evidence" value="ECO:0007669"/>
    <property type="project" value="UniProtKB-KW"/>
</dbReference>
<dbReference type="InterPro" id="IPR045540">
    <property type="entry name" value="YegS/DAGK_C"/>
</dbReference>
<accession>A0A0D0QFJ6</accession>
<evidence type="ECO:0000256" key="4">
    <source>
        <dbReference type="ARBA" id="ARBA00022840"/>
    </source>
</evidence>
<evidence type="ECO:0000256" key="3">
    <source>
        <dbReference type="ARBA" id="ARBA00022777"/>
    </source>
</evidence>
<dbReference type="InterPro" id="IPR017438">
    <property type="entry name" value="ATP-NAD_kinase_N"/>
</dbReference>
<keyword evidence="2" id="KW-0547">Nucleotide-binding</keyword>
<dbReference type="Gene3D" id="3.40.50.10330">
    <property type="entry name" value="Probable inorganic polyphosphate/atp-NAD kinase, domain 1"/>
    <property type="match status" value="1"/>
</dbReference>
<sequence>MAAARDGSVEANRIVVIRNRMSGLGEAARESLEAAIRTLGDRAEVVEVDPGDDIGAKAREAAKSGAAIVAAAGGDGTIMGVAQGLAGSSAALGVLPLGTFNFFARGLGLPEDAEEAARVLSQGRRMPMSLAAVDGQLFLNNVSMGIYPAILQEREAVYKSWGRSRLAAYWSVVKTFLKAQAPLKVTLDVDGRQRRYVTPLIFVARSAFQLEHFNLPGKSEVERDRLAIFVGSRTGRAGLFLQAWHLLRGTMKEGRDFDLLPADRVRVDTRRRTVLVACDGEKFRLPSPVTVEMKKNVIDVVVP</sequence>
<dbReference type="SMART" id="SM00046">
    <property type="entry name" value="DAGKc"/>
    <property type="match status" value="1"/>
</dbReference>
<keyword evidence="7" id="KW-1185">Reference proteome</keyword>
<keyword evidence="4" id="KW-0067">ATP-binding</keyword>
<dbReference type="RefSeq" id="WP_018304568.1">
    <property type="nucleotide sequence ID" value="NZ_KN848371.1"/>
</dbReference>
<organism evidence="6 7">
    <name type="scientific">Wenxinia marina DSM 24838</name>
    <dbReference type="NCBI Taxonomy" id="1123501"/>
    <lineage>
        <taxon>Bacteria</taxon>
        <taxon>Pseudomonadati</taxon>
        <taxon>Pseudomonadota</taxon>
        <taxon>Alphaproteobacteria</taxon>
        <taxon>Rhodobacterales</taxon>
        <taxon>Roseobacteraceae</taxon>
        <taxon>Wenxinia</taxon>
    </lineage>
</organism>
<dbReference type="STRING" id="1123501.Wenmar_00450"/>
<reference evidence="6 7" key="1">
    <citation type="submission" date="2013-01" db="EMBL/GenBank/DDBJ databases">
        <authorList>
            <person name="Fiebig A."/>
            <person name="Goeker M."/>
            <person name="Klenk H.-P.P."/>
        </authorList>
    </citation>
    <scope>NUCLEOTIDE SEQUENCE [LARGE SCALE GENOMIC DNA]</scope>
    <source>
        <strain evidence="6 7">DSM 24838</strain>
    </source>
</reference>
<dbReference type="PANTHER" id="PTHR12358:SF54">
    <property type="entry name" value="SPHINGOSINE KINASE RELATED PROTEIN"/>
    <property type="match status" value="1"/>
</dbReference>
<dbReference type="EMBL" id="AONG01000003">
    <property type="protein sequence ID" value="KIQ71072.1"/>
    <property type="molecule type" value="Genomic_DNA"/>
</dbReference>
<dbReference type="PANTHER" id="PTHR12358">
    <property type="entry name" value="SPHINGOSINE KINASE"/>
    <property type="match status" value="1"/>
</dbReference>
<gene>
    <name evidence="6" type="ORF">Wenmar_00450</name>
</gene>
<dbReference type="Gene3D" id="2.60.200.40">
    <property type="match status" value="1"/>
</dbReference>
<dbReference type="PROSITE" id="PS50146">
    <property type="entry name" value="DAGK"/>
    <property type="match status" value="1"/>
</dbReference>
<dbReference type="InterPro" id="IPR050187">
    <property type="entry name" value="Lipid_Phosphate_FormReg"/>
</dbReference>
<feature type="domain" description="DAGKc" evidence="5">
    <location>
        <begin position="9"/>
        <end position="137"/>
    </location>
</feature>
<dbReference type="InterPro" id="IPR016064">
    <property type="entry name" value="NAD/diacylglycerol_kinase_sf"/>
</dbReference>
<dbReference type="InterPro" id="IPR001206">
    <property type="entry name" value="Diacylglycerol_kinase_cat_dom"/>
</dbReference>
<dbReference type="Proteomes" id="UP000035100">
    <property type="component" value="Unassembled WGS sequence"/>
</dbReference>
<comment type="caution">
    <text evidence="6">The sequence shown here is derived from an EMBL/GenBank/DDBJ whole genome shotgun (WGS) entry which is preliminary data.</text>
</comment>
<keyword evidence="1" id="KW-0808">Transferase</keyword>